<protein>
    <submittedName>
        <fullName evidence="2">Uncharacterized protein</fullName>
    </submittedName>
</protein>
<sequence>MTTQVILAVVFNVVMVVVLLFALVRGGRPERLGVLINVAGFGATIAFRLLAPSSAWVPAEGWVLAIDAAVAAGFFWLGTTTTRFWPVWAAGFALADLFMSICGALLPRVPLFAYHTGLGIYAYLALGALALGTFRLASHAAPHIRDGSRRQWLQHLKETNS</sequence>
<feature type="transmembrane region" description="Helical" evidence="1">
    <location>
        <begin position="84"/>
        <end position="106"/>
    </location>
</feature>
<feature type="transmembrane region" description="Helical" evidence="1">
    <location>
        <begin position="56"/>
        <end position="77"/>
    </location>
</feature>
<organism evidence="2 3">
    <name type="scientific">Sphingomonas molluscorum</name>
    <dbReference type="NCBI Taxonomy" id="418184"/>
    <lineage>
        <taxon>Bacteria</taxon>
        <taxon>Pseudomonadati</taxon>
        <taxon>Pseudomonadota</taxon>
        <taxon>Alphaproteobacteria</taxon>
        <taxon>Sphingomonadales</taxon>
        <taxon>Sphingomonadaceae</taxon>
        <taxon>Sphingomonas</taxon>
    </lineage>
</organism>
<gene>
    <name evidence="2" type="ORF">WH159_19365</name>
</gene>
<evidence type="ECO:0000313" key="2">
    <source>
        <dbReference type="EMBL" id="MEJ5096667.1"/>
    </source>
</evidence>
<feature type="transmembrane region" description="Helical" evidence="1">
    <location>
        <begin position="32"/>
        <end position="50"/>
    </location>
</feature>
<dbReference type="GeneID" id="93799715"/>
<keyword evidence="3" id="KW-1185">Reference proteome</keyword>
<dbReference type="EMBL" id="JBBGZA010000004">
    <property type="protein sequence ID" value="MEJ5096667.1"/>
    <property type="molecule type" value="Genomic_DNA"/>
</dbReference>
<reference evidence="2 3" key="1">
    <citation type="submission" date="2023-12" db="EMBL/GenBank/DDBJ databases">
        <title>Gut-associated functions are favored during microbiome assembly across C. elegans life.</title>
        <authorList>
            <person name="Zimmermann J."/>
        </authorList>
    </citation>
    <scope>NUCLEOTIDE SEQUENCE [LARGE SCALE GENOMIC DNA]</scope>
    <source>
        <strain evidence="2 3">JUb134</strain>
    </source>
</reference>
<dbReference type="Proteomes" id="UP001380365">
    <property type="component" value="Unassembled WGS sequence"/>
</dbReference>
<dbReference type="RefSeq" id="WP_018251165.1">
    <property type="nucleotide sequence ID" value="NZ_JBBGZA010000004.1"/>
</dbReference>
<name>A0ABU8QAW8_9SPHN</name>
<proteinExistence type="predicted"/>
<evidence type="ECO:0000313" key="3">
    <source>
        <dbReference type="Proteomes" id="UP001380365"/>
    </source>
</evidence>
<comment type="caution">
    <text evidence="2">The sequence shown here is derived from an EMBL/GenBank/DDBJ whole genome shotgun (WGS) entry which is preliminary data.</text>
</comment>
<feature type="transmembrane region" description="Helical" evidence="1">
    <location>
        <begin position="6"/>
        <end position="25"/>
    </location>
</feature>
<keyword evidence="1" id="KW-0812">Transmembrane</keyword>
<keyword evidence="1" id="KW-0472">Membrane</keyword>
<accession>A0ABU8QAW8</accession>
<feature type="transmembrane region" description="Helical" evidence="1">
    <location>
        <begin position="118"/>
        <end position="137"/>
    </location>
</feature>
<evidence type="ECO:0000256" key="1">
    <source>
        <dbReference type="SAM" id="Phobius"/>
    </source>
</evidence>
<keyword evidence="1" id="KW-1133">Transmembrane helix</keyword>